<name>A0A7C9NKB1_9BACT</name>
<dbReference type="SUPFAM" id="SSF56524">
    <property type="entry name" value="Oxidoreductase molybdopterin-binding domain"/>
    <property type="match status" value="1"/>
</dbReference>
<evidence type="ECO:0000313" key="3">
    <source>
        <dbReference type="EMBL" id="NBI33567.1"/>
    </source>
</evidence>
<evidence type="ECO:0000256" key="1">
    <source>
        <dbReference type="SAM" id="SignalP"/>
    </source>
</evidence>
<dbReference type="Gene3D" id="3.90.420.10">
    <property type="entry name" value="Oxidoreductase, molybdopterin-binding domain"/>
    <property type="match status" value="1"/>
</dbReference>
<sequence length="544" mass="58231">MIGGTMKALKAKGGQRKLAMLALPLAVALVAGSLYACSPSASSASSDKKATVAEASQEADKADAATTTVSGYPDFLENSAGMFEDTYFNSQLLNAGNRGCNACHTDLFAVMDMNDDGFEHILVSAGFGKNGTYKDCEPCHRTHEALTGMYMGDTIHASHYSNELFVESNGNCWSCHAVNADPDTGEFELVMFDDIADTAALGGYPTAGTDSLVRDWIASRGFKNGFVTSMGVESQPKVEVTFDQEPAAAEDVFVVNNWGTEVTGKGEGDNAFKIEGEGDTFDFDAICDENNTVTITGVNEPKTFTKAELQAMPQTEFTMNLACGTNGNGGALMANVPMTGVPMEYIIEQCGGLVEGNNAVTVQAYDGWMSFPVPLVASTYTEDAFLVTKHYGQDLTDDQGGPIMVASKGHAGVVQVKHIKTINFVQSDMYVDGAGQLDVNGMWFQNNGTAYKLGDTVEVSAAAYSFTREVGDIRTVSFSFDMGVTWQDFTMASEVAGYDPDQWSRATLKWTPSAAGTYTIMMQAKTDQGIQMDDPVSLIVVVEE</sequence>
<accession>A0A7C9NKB1</accession>
<feature type="domain" description="Oxidoreductase molybdopterin-binding" evidence="2">
    <location>
        <begin position="289"/>
        <end position="427"/>
    </location>
</feature>
<dbReference type="InterPro" id="IPR036280">
    <property type="entry name" value="Multihaem_cyt_sf"/>
</dbReference>
<reference evidence="3" key="1">
    <citation type="submission" date="2018-08" db="EMBL/GenBank/DDBJ databases">
        <title>Murine metabolic-syndrome-specific gut microbial biobank.</title>
        <authorList>
            <person name="Liu C."/>
        </authorList>
    </citation>
    <scope>NUCLEOTIDE SEQUENCE [LARGE SCALE GENOMIC DNA]</scope>
    <source>
        <strain evidence="3">Z82</strain>
    </source>
</reference>
<feature type="chain" id="PRO_5028973647" description="Oxidoreductase molybdopterin-binding domain-containing protein" evidence="1">
    <location>
        <begin position="37"/>
        <end position="544"/>
    </location>
</feature>
<dbReference type="InterPro" id="IPR000572">
    <property type="entry name" value="OxRdtase_Mopterin-bd_dom"/>
</dbReference>
<dbReference type="SUPFAM" id="SSF48695">
    <property type="entry name" value="Multiheme cytochromes"/>
    <property type="match status" value="1"/>
</dbReference>
<protein>
    <recommendedName>
        <fullName evidence="2">Oxidoreductase molybdopterin-binding domain-containing protein</fullName>
    </recommendedName>
</protein>
<evidence type="ECO:0000259" key="2">
    <source>
        <dbReference type="Pfam" id="PF00174"/>
    </source>
</evidence>
<proteinExistence type="predicted"/>
<feature type="signal peptide" evidence="1">
    <location>
        <begin position="1"/>
        <end position="36"/>
    </location>
</feature>
<comment type="caution">
    <text evidence="3">The sequence shown here is derived from an EMBL/GenBank/DDBJ whole genome shotgun (WGS) entry which is preliminary data.</text>
</comment>
<organism evidence="3">
    <name type="scientific">Muribaculaceae bacterium Z82</name>
    <dbReference type="NCBI Taxonomy" id="2304548"/>
    <lineage>
        <taxon>Bacteria</taxon>
        <taxon>Pseudomonadati</taxon>
        <taxon>Bacteroidota</taxon>
        <taxon>Bacteroidia</taxon>
        <taxon>Bacteroidales</taxon>
        <taxon>Muribaculaceae</taxon>
    </lineage>
</organism>
<dbReference type="AlphaFoldDB" id="A0A7C9NKB1"/>
<keyword evidence="1" id="KW-0732">Signal</keyword>
<gene>
    <name evidence="3" type="ORF">D1639_00650</name>
</gene>
<dbReference type="InterPro" id="IPR036374">
    <property type="entry name" value="OxRdtase_Mopterin-bd_sf"/>
</dbReference>
<dbReference type="EMBL" id="QWKH01000002">
    <property type="protein sequence ID" value="NBI33567.1"/>
    <property type="molecule type" value="Genomic_DNA"/>
</dbReference>
<dbReference type="Gene3D" id="2.60.40.650">
    <property type="match status" value="1"/>
</dbReference>
<dbReference type="Pfam" id="PF00174">
    <property type="entry name" value="Oxidored_molyb"/>
    <property type="match status" value="1"/>
</dbReference>